<dbReference type="InterPro" id="IPR005805">
    <property type="entry name" value="Rieske_Fe-S_prot_C"/>
</dbReference>
<dbReference type="AlphaFoldDB" id="A0A831Z2Y6"/>
<dbReference type="PRINTS" id="PR00162">
    <property type="entry name" value="RIESKE"/>
</dbReference>
<dbReference type="PANTHER" id="PTHR21496:SF0">
    <property type="entry name" value="RIESKE DOMAIN-CONTAINING PROTEIN"/>
    <property type="match status" value="1"/>
</dbReference>
<protein>
    <submittedName>
        <fullName evidence="9">Non-heme iron oxygenase ferredoxin subunit</fullName>
    </submittedName>
</protein>
<evidence type="ECO:0000259" key="8">
    <source>
        <dbReference type="PROSITE" id="PS51296"/>
    </source>
</evidence>
<comment type="caution">
    <text evidence="9">The sequence shown here is derived from an EMBL/GenBank/DDBJ whole genome shotgun (WGS) entry which is preliminary data.</text>
</comment>
<evidence type="ECO:0000256" key="3">
    <source>
        <dbReference type="ARBA" id="ARBA00023004"/>
    </source>
</evidence>
<evidence type="ECO:0000256" key="6">
    <source>
        <dbReference type="ARBA" id="ARBA00034078"/>
    </source>
</evidence>
<reference evidence="9" key="1">
    <citation type="journal article" date="2020" name="mSystems">
        <title>Genome- and Community-Level Interaction Insights into Carbon Utilization and Element Cycling Functions of Hydrothermarchaeota in Hydrothermal Sediment.</title>
        <authorList>
            <person name="Zhou Z."/>
            <person name="Liu Y."/>
            <person name="Xu W."/>
            <person name="Pan J."/>
            <person name="Luo Z.H."/>
            <person name="Li M."/>
        </authorList>
    </citation>
    <scope>NUCLEOTIDE SEQUENCE [LARGE SCALE GENOMIC DNA]</scope>
    <source>
        <strain evidence="9">SpSt-361</strain>
    </source>
</reference>
<dbReference type="PANTHER" id="PTHR21496">
    <property type="entry name" value="FERREDOXIN-RELATED"/>
    <property type="match status" value="1"/>
</dbReference>
<keyword evidence="1" id="KW-0001">2Fe-2S</keyword>
<feature type="domain" description="Rieske" evidence="8">
    <location>
        <begin position="4"/>
        <end position="99"/>
    </location>
</feature>
<evidence type="ECO:0000256" key="7">
    <source>
        <dbReference type="ARBA" id="ARBA00038001"/>
    </source>
</evidence>
<dbReference type="GO" id="GO:0051537">
    <property type="term" value="F:2 iron, 2 sulfur cluster binding"/>
    <property type="evidence" value="ECO:0007669"/>
    <property type="project" value="UniProtKB-KW"/>
</dbReference>
<comment type="cofactor">
    <cofactor evidence="6">
        <name>[2Fe-2S] cluster</name>
        <dbReference type="ChEBI" id="CHEBI:190135"/>
    </cofactor>
</comment>
<dbReference type="InterPro" id="IPR017941">
    <property type="entry name" value="Rieske_2Fe-2S"/>
</dbReference>
<evidence type="ECO:0000313" key="9">
    <source>
        <dbReference type="EMBL" id="HEX61972.1"/>
    </source>
</evidence>
<dbReference type="Pfam" id="PF00355">
    <property type="entry name" value="Rieske"/>
    <property type="match status" value="1"/>
</dbReference>
<keyword evidence="5" id="KW-1015">Disulfide bond</keyword>
<evidence type="ECO:0000256" key="1">
    <source>
        <dbReference type="ARBA" id="ARBA00022714"/>
    </source>
</evidence>
<dbReference type="EMBL" id="DSPJ01000064">
    <property type="protein sequence ID" value="HEX61972.1"/>
    <property type="molecule type" value="Genomic_DNA"/>
</dbReference>
<proteinExistence type="inferred from homology"/>
<dbReference type="InterPro" id="IPR036922">
    <property type="entry name" value="Rieske_2Fe-2S_sf"/>
</dbReference>
<dbReference type="Gene3D" id="2.102.10.10">
    <property type="entry name" value="Rieske [2Fe-2S] iron-sulphur domain"/>
    <property type="match status" value="1"/>
</dbReference>
<evidence type="ECO:0000256" key="4">
    <source>
        <dbReference type="ARBA" id="ARBA00023014"/>
    </source>
</evidence>
<gene>
    <name evidence="9" type="ORF">ENR01_02340</name>
</gene>
<name>A0A831Z2Y6_UNCKA</name>
<dbReference type="PROSITE" id="PS51296">
    <property type="entry name" value="RIESKE"/>
    <property type="match status" value="1"/>
</dbReference>
<dbReference type="CDD" id="cd03528">
    <property type="entry name" value="Rieske_RO_ferredoxin"/>
    <property type="match status" value="1"/>
</dbReference>
<organism evidence="9">
    <name type="scientific">candidate division WWE3 bacterium</name>
    <dbReference type="NCBI Taxonomy" id="2053526"/>
    <lineage>
        <taxon>Bacteria</taxon>
        <taxon>Katanobacteria</taxon>
    </lineage>
</organism>
<keyword evidence="4" id="KW-0411">Iron-sulfur</keyword>
<evidence type="ECO:0000256" key="5">
    <source>
        <dbReference type="ARBA" id="ARBA00023157"/>
    </source>
</evidence>
<dbReference type="GO" id="GO:0046872">
    <property type="term" value="F:metal ion binding"/>
    <property type="evidence" value="ECO:0007669"/>
    <property type="project" value="UniProtKB-KW"/>
</dbReference>
<accession>A0A831Z2Y6</accession>
<sequence length="101" mass="10786">MPWIKVAKAADIPDGEIRALPAGEKKVAVAHVGAEFFAIDDTCTHAQCSLAEGTLVDHELECPCHGSRFDVASGAVRSLPATVPLKTYPLKVEGEEIFVEI</sequence>
<comment type="similarity">
    <text evidence="7">Belongs to the bacterial ring-hydroxylating dioxygenase ferredoxin component family.</text>
</comment>
<keyword evidence="2" id="KW-0479">Metal-binding</keyword>
<dbReference type="GO" id="GO:0016020">
    <property type="term" value="C:membrane"/>
    <property type="evidence" value="ECO:0007669"/>
    <property type="project" value="InterPro"/>
</dbReference>
<evidence type="ECO:0000256" key="2">
    <source>
        <dbReference type="ARBA" id="ARBA00022723"/>
    </source>
</evidence>
<dbReference type="SUPFAM" id="SSF50022">
    <property type="entry name" value="ISP domain"/>
    <property type="match status" value="1"/>
</dbReference>
<keyword evidence="3" id="KW-0408">Iron</keyword>